<feature type="non-terminal residue" evidence="1">
    <location>
        <position position="1"/>
    </location>
</feature>
<reference evidence="1 2" key="1">
    <citation type="journal article" date="2013" name="BMC Genomics">
        <title>Reconstruction of the lipid metabolism for the microalga Monoraphidium neglectum from its genome sequence reveals characteristics suitable for biofuel production.</title>
        <authorList>
            <person name="Bogen C."/>
            <person name="Al-Dilaimi A."/>
            <person name="Albersmeier A."/>
            <person name="Wichmann J."/>
            <person name="Grundmann M."/>
            <person name="Rupp O."/>
            <person name="Lauersen K.J."/>
            <person name="Blifernez-Klassen O."/>
            <person name="Kalinowski J."/>
            <person name="Goesmann A."/>
            <person name="Mussgnug J.H."/>
            <person name="Kruse O."/>
        </authorList>
    </citation>
    <scope>NUCLEOTIDE SEQUENCE [LARGE SCALE GENOMIC DNA]</scope>
    <source>
        <strain evidence="1 2">SAG 48.87</strain>
    </source>
</reference>
<dbReference type="EMBL" id="KK102685">
    <property type="protein sequence ID" value="KIY97158.1"/>
    <property type="molecule type" value="Genomic_DNA"/>
</dbReference>
<dbReference type="KEGG" id="mng:MNEG_10802"/>
<name>A0A0D2KNG2_9CHLO</name>
<evidence type="ECO:0000313" key="1">
    <source>
        <dbReference type="EMBL" id="KIY97158.1"/>
    </source>
</evidence>
<keyword evidence="2" id="KW-1185">Reference proteome</keyword>
<dbReference type="AlphaFoldDB" id="A0A0D2KNG2"/>
<dbReference type="GeneID" id="25728001"/>
<accession>A0A0D2KNG2</accession>
<proteinExistence type="predicted"/>
<protein>
    <submittedName>
        <fullName evidence="1">Uncharacterized protein</fullName>
    </submittedName>
</protein>
<sequence length="59" mass="6184">SVVCSQAARAWWLAHEAEARALASRLAGAAAALRRATGDARCADRCERLSAAIAAVYAR</sequence>
<dbReference type="RefSeq" id="XP_013896178.1">
    <property type="nucleotide sequence ID" value="XM_014040724.1"/>
</dbReference>
<organism evidence="1 2">
    <name type="scientific">Monoraphidium neglectum</name>
    <dbReference type="NCBI Taxonomy" id="145388"/>
    <lineage>
        <taxon>Eukaryota</taxon>
        <taxon>Viridiplantae</taxon>
        <taxon>Chlorophyta</taxon>
        <taxon>core chlorophytes</taxon>
        <taxon>Chlorophyceae</taxon>
        <taxon>CS clade</taxon>
        <taxon>Sphaeropleales</taxon>
        <taxon>Selenastraceae</taxon>
        <taxon>Monoraphidium</taxon>
    </lineage>
</organism>
<evidence type="ECO:0000313" key="2">
    <source>
        <dbReference type="Proteomes" id="UP000054498"/>
    </source>
</evidence>
<dbReference type="Proteomes" id="UP000054498">
    <property type="component" value="Unassembled WGS sequence"/>
</dbReference>
<gene>
    <name evidence="1" type="ORF">MNEG_10802</name>
</gene>